<dbReference type="GO" id="GO:0007165">
    <property type="term" value="P:signal transduction"/>
    <property type="evidence" value="ECO:0007669"/>
    <property type="project" value="UniProtKB-KW"/>
</dbReference>
<dbReference type="GO" id="GO:0004888">
    <property type="term" value="F:transmembrane signaling receptor activity"/>
    <property type="evidence" value="ECO:0007669"/>
    <property type="project" value="InterPro"/>
</dbReference>
<dbReference type="GO" id="GO:0006935">
    <property type="term" value="P:chemotaxis"/>
    <property type="evidence" value="ECO:0007669"/>
    <property type="project" value="InterPro"/>
</dbReference>
<sequence>MKNIKVSTRLQAGFGLLTAFMLVLAAIAFYGLSELDASLDGIARVNNEETRLANELRSSIQDRAIALRNLALISDPRDVAQEAERMKKQDQLYADAFQQLSRMFAEPGTAPKERSLLDQIKQDEAAAMAPQRKAMDLALAHDTAGAMQELLQNARPPQRVWLARAVELAALEDQQNKEARENAVATYAKVRTMVAVIAGIAVLLGIVTAALISRSILRQLGGEPSAAQEMAAQIAEGNLTVSVQVAPGDRTSLMASLEAMREKLTSIVSGIKTSAESISVAAGEIAQGNQDLSQRTEEQAASLQQTAASMEELTSTVRNNTDNARQGSTLASAASATAASGGEVVQQVVATMQDISSSSTKVTEIISVIEGIAFQTNILALNAAVEAARAGEDGRGFAVVAGEVRTLAQRSATAAKEIKDLIEASVSHVTNGSQLVENAGQTMGEVVRSVKQVTDIMGEIASASSEQTKGIEQVNVAVTQMDEVTQQNAALVEQATAAAQAMSDQAESLRAAVSIFRVDAAQQAVQSTAHSVRMKLARAIATSKKPAPSHSKPVTTFTKAAVASPIAPTQPKERKLQSAGADTWETF</sequence>
<dbReference type="AlphaFoldDB" id="A0AB73IFE3"/>
<evidence type="ECO:0000256" key="5">
    <source>
        <dbReference type="SAM" id="MobiDB-lite"/>
    </source>
</evidence>
<evidence type="ECO:0000256" key="4">
    <source>
        <dbReference type="PROSITE-ProRule" id="PRU00284"/>
    </source>
</evidence>
<dbReference type="SMART" id="SM00283">
    <property type="entry name" value="MA"/>
    <property type="match status" value="1"/>
</dbReference>
<evidence type="ECO:0000256" key="6">
    <source>
        <dbReference type="SAM" id="Phobius"/>
    </source>
</evidence>
<keyword evidence="4" id="KW-0807">Transducer</keyword>
<dbReference type="InterPro" id="IPR004089">
    <property type="entry name" value="MCPsignal_dom"/>
</dbReference>
<evidence type="ECO:0000313" key="9">
    <source>
        <dbReference type="Proteomes" id="UP001229486"/>
    </source>
</evidence>
<dbReference type="InterPro" id="IPR024478">
    <property type="entry name" value="HlyB_4HB_MCP"/>
</dbReference>
<dbReference type="GO" id="GO:0005886">
    <property type="term" value="C:plasma membrane"/>
    <property type="evidence" value="ECO:0007669"/>
    <property type="project" value="TreeGrafter"/>
</dbReference>
<dbReference type="InterPro" id="IPR051310">
    <property type="entry name" value="MCP_chemotaxis"/>
</dbReference>
<gene>
    <name evidence="8" type="ORF">J2793_004214</name>
</gene>
<dbReference type="Proteomes" id="UP001229486">
    <property type="component" value="Unassembled WGS sequence"/>
</dbReference>
<dbReference type="Pfam" id="PF00015">
    <property type="entry name" value="MCPsignal"/>
    <property type="match status" value="1"/>
</dbReference>
<feature type="transmembrane region" description="Helical" evidence="6">
    <location>
        <begin position="193"/>
        <end position="212"/>
    </location>
</feature>
<accession>A0AB73IFE3</accession>
<reference evidence="8" key="1">
    <citation type="submission" date="2023-07" db="EMBL/GenBank/DDBJ databases">
        <title>Sorghum-associated microbial communities from plants grown in Nebraska, USA.</title>
        <authorList>
            <person name="Schachtman D."/>
        </authorList>
    </citation>
    <scope>NUCLEOTIDE SEQUENCE</scope>
    <source>
        <strain evidence="8">DS1061</strain>
    </source>
</reference>
<dbReference type="PANTHER" id="PTHR43531">
    <property type="entry name" value="PROTEIN ICFG"/>
    <property type="match status" value="1"/>
</dbReference>
<dbReference type="CDD" id="cd19411">
    <property type="entry name" value="MCP2201-like_sensor"/>
    <property type="match status" value="1"/>
</dbReference>
<dbReference type="RefSeq" id="WP_392394417.1">
    <property type="nucleotide sequence ID" value="NZ_JAURTK010000005.1"/>
</dbReference>
<keyword evidence="6" id="KW-1133">Transmembrane helix</keyword>
<dbReference type="EMBL" id="JAURTK010000005">
    <property type="protein sequence ID" value="MDP9648748.1"/>
    <property type="molecule type" value="Genomic_DNA"/>
</dbReference>
<proteinExistence type="inferred from homology"/>
<organism evidence="8 9">
    <name type="scientific">Paraburkholderia caledonica</name>
    <dbReference type="NCBI Taxonomy" id="134536"/>
    <lineage>
        <taxon>Bacteria</taxon>
        <taxon>Pseudomonadati</taxon>
        <taxon>Pseudomonadota</taxon>
        <taxon>Betaproteobacteria</taxon>
        <taxon>Burkholderiales</taxon>
        <taxon>Burkholderiaceae</taxon>
        <taxon>Paraburkholderia</taxon>
    </lineage>
</organism>
<keyword evidence="6" id="KW-0472">Membrane</keyword>
<dbReference type="PROSITE" id="PS50111">
    <property type="entry name" value="CHEMOTAXIS_TRANSDUC_2"/>
    <property type="match status" value="1"/>
</dbReference>
<dbReference type="PANTHER" id="PTHR43531:SF14">
    <property type="entry name" value="METHYL-ACCEPTING CHEMOTAXIS PROTEIN I-RELATED"/>
    <property type="match status" value="1"/>
</dbReference>
<dbReference type="InterPro" id="IPR047347">
    <property type="entry name" value="YvaQ-like_sensor"/>
</dbReference>
<feature type="transmembrane region" description="Helical" evidence="6">
    <location>
        <begin position="12"/>
        <end position="32"/>
    </location>
</feature>
<dbReference type="FunFam" id="1.10.287.950:FF:000001">
    <property type="entry name" value="Methyl-accepting chemotaxis sensory transducer"/>
    <property type="match status" value="1"/>
</dbReference>
<evidence type="ECO:0000259" key="7">
    <source>
        <dbReference type="PROSITE" id="PS50111"/>
    </source>
</evidence>
<comment type="caution">
    <text evidence="8">The sequence shown here is derived from an EMBL/GenBank/DDBJ whole genome shotgun (WGS) entry which is preliminary data.</text>
</comment>
<evidence type="ECO:0000256" key="3">
    <source>
        <dbReference type="ARBA" id="ARBA00029447"/>
    </source>
</evidence>
<name>A0AB73IFE3_9BURK</name>
<dbReference type="Pfam" id="PF12729">
    <property type="entry name" value="4HB_MCP_1"/>
    <property type="match status" value="1"/>
</dbReference>
<evidence type="ECO:0000256" key="2">
    <source>
        <dbReference type="ARBA" id="ARBA00022481"/>
    </source>
</evidence>
<protein>
    <submittedName>
        <fullName evidence="8">Methyl-accepting chemotaxis protein</fullName>
    </submittedName>
</protein>
<dbReference type="InterPro" id="IPR004090">
    <property type="entry name" value="Chemotax_Me-accpt_rcpt"/>
</dbReference>
<dbReference type="PRINTS" id="PR00260">
    <property type="entry name" value="CHEMTRNSDUCR"/>
</dbReference>
<evidence type="ECO:0000313" key="8">
    <source>
        <dbReference type="EMBL" id="MDP9648748.1"/>
    </source>
</evidence>
<feature type="domain" description="Methyl-accepting transducer" evidence="7">
    <location>
        <begin position="274"/>
        <end position="503"/>
    </location>
</feature>
<comment type="subcellular location">
    <subcellularLocation>
        <location evidence="1">Membrane</location>
    </subcellularLocation>
</comment>
<keyword evidence="6" id="KW-0812">Transmembrane</keyword>
<evidence type="ECO:0000256" key="1">
    <source>
        <dbReference type="ARBA" id="ARBA00004370"/>
    </source>
</evidence>
<dbReference type="SUPFAM" id="SSF58104">
    <property type="entry name" value="Methyl-accepting chemotaxis protein (MCP) signaling domain"/>
    <property type="match status" value="1"/>
</dbReference>
<keyword evidence="2" id="KW-0488">Methylation</keyword>
<feature type="region of interest" description="Disordered" evidence="5">
    <location>
        <begin position="562"/>
        <end position="587"/>
    </location>
</feature>
<dbReference type="Gene3D" id="1.10.287.950">
    <property type="entry name" value="Methyl-accepting chemotaxis protein"/>
    <property type="match status" value="1"/>
</dbReference>
<comment type="similarity">
    <text evidence="3">Belongs to the methyl-accepting chemotaxis (MCP) protein family.</text>
</comment>
<dbReference type="CDD" id="cd11386">
    <property type="entry name" value="MCP_signal"/>
    <property type="match status" value="1"/>
</dbReference>